<accession>A0A6A4HHM9</accession>
<dbReference type="PANTHER" id="PTHR21310:SF15">
    <property type="entry name" value="AMINOGLYCOSIDE PHOSPHOTRANSFERASE DOMAIN-CONTAINING PROTEIN"/>
    <property type="match status" value="1"/>
</dbReference>
<name>A0A6A4HHM9_9AGAR</name>
<dbReference type="PANTHER" id="PTHR21310">
    <property type="entry name" value="AMINOGLYCOSIDE PHOSPHOTRANSFERASE-RELATED-RELATED"/>
    <property type="match status" value="1"/>
</dbReference>
<dbReference type="InterPro" id="IPR051678">
    <property type="entry name" value="AGP_Transferase"/>
</dbReference>
<proteinExistence type="predicted"/>
<evidence type="ECO:0000313" key="1">
    <source>
        <dbReference type="EMBL" id="KAE9398049.1"/>
    </source>
</evidence>
<dbReference type="AlphaFoldDB" id="A0A6A4HHM9"/>
<keyword evidence="2" id="KW-1185">Reference proteome</keyword>
<dbReference type="Proteomes" id="UP000799118">
    <property type="component" value="Unassembled WGS sequence"/>
</dbReference>
<reference evidence="1" key="1">
    <citation type="journal article" date="2019" name="Environ. Microbiol.">
        <title>Fungal ecological strategies reflected in gene transcription - a case study of two litter decomposers.</title>
        <authorList>
            <person name="Barbi F."/>
            <person name="Kohler A."/>
            <person name="Barry K."/>
            <person name="Baskaran P."/>
            <person name="Daum C."/>
            <person name="Fauchery L."/>
            <person name="Ihrmark K."/>
            <person name="Kuo A."/>
            <person name="LaButti K."/>
            <person name="Lipzen A."/>
            <person name="Morin E."/>
            <person name="Grigoriev I.V."/>
            <person name="Henrissat B."/>
            <person name="Lindahl B."/>
            <person name="Martin F."/>
        </authorList>
    </citation>
    <scope>NUCLEOTIDE SEQUENCE</scope>
    <source>
        <strain evidence="1">JB14</strain>
    </source>
</reference>
<evidence type="ECO:0000313" key="2">
    <source>
        <dbReference type="Proteomes" id="UP000799118"/>
    </source>
</evidence>
<dbReference type="EMBL" id="ML769488">
    <property type="protein sequence ID" value="KAE9398049.1"/>
    <property type="molecule type" value="Genomic_DNA"/>
</dbReference>
<gene>
    <name evidence="1" type="ORF">BT96DRAFT_921044</name>
</gene>
<protein>
    <recommendedName>
        <fullName evidence="3">Aminoglycoside phosphotransferase domain-containing protein</fullName>
    </recommendedName>
</protein>
<organism evidence="1 2">
    <name type="scientific">Gymnopus androsaceus JB14</name>
    <dbReference type="NCBI Taxonomy" id="1447944"/>
    <lineage>
        <taxon>Eukaryota</taxon>
        <taxon>Fungi</taxon>
        <taxon>Dikarya</taxon>
        <taxon>Basidiomycota</taxon>
        <taxon>Agaricomycotina</taxon>
        <taxon>Agaricomycetes</taxon>
        <taxon>Agaricomycetidae</taxon>
        <taxon>Agaricales</taxon>
        <taxon>Marasmiineae</taxon>
        <taxon>Omphalotaceae</taxon>
        <taxon>Gymnopus</taxon>
    </lineage>
</organism>
<evidence type="ECO:0008006" key="3">
    <source>
        <dbReference type="Google" id="ProtNLM"/>
    </source>
</evidence>
<dbReference type="OrthoDB" id="2906425at2759"/>
<sequence length="345" mass="37800">MSTETNAHEISEQVSEEDEDLTAVLEKIHQIDFYKHAVELRPGFTPVVSIPADASSLQHGGMNVHIPLTFSDGVEWLARVRLESAPGAKLIMKSEIETMRVLKASGLSVPNAFKPKDPDVDFFFVEFLNGSACTAPIADGTLTDQQQRNLIRSIASFYVSLSGIKFAQVGSVIREPVTNELKVGPLISPDFCQDDPPFFFGPFESSTHRYLAHIERVIREIEQGSAFTDDPPSAYVAHLWLRDLIQNTPRLAYTASKSEAFAAPLALVDVEAFFNGVNELSPNEEELAKAYEESGRADLAACVSAGKVYQPPDVVTEKTIEEWVAAKINGPYGGKVAALKLSTQK</sequence>